<keyword evidence="2" id="KW-0479">Metal-binding</keyword>
<dbReference type="GO" id="GO:0047753">
    <property type="term" value="F:choline-sulfatase activity"/>
    <property type="evidence" value="ECO:0007669"/>
    <property type="project" value="UniProtKB-EC"/>
</dbReference>
<dbReference type="EMBL" id="WJJP01000408">
    <property type="protein sequence ID" value="MBD3325408.1"/>
    <property type="molecule type" value="Genomic_DNA"/>
</dbReference>
<evidence type="ECO:0000313" key="5">
    <source>
        <dbReference type="EMBL" id="MBD3325408.1"/>
    </source>
</evidence>
<dbReference type="GO" id="GO:0005737">
    <property type="term" value="C:cytoplasm"/>
    <property type="evidence" value="ECO:0007669"/>
    <property type="project" value="TreeGrafter"/>
</dbReference>
<dbReference type="Pfam" id="PF00884">
    <property type="entry name" value="Sulfatase"/>
    <property type="match status" value="1"/>
</dbReference>
<evidence type="ECO:0000313" key="6">
    <source>
        <dbReference type="Proteomes" id="UP000649604"/>
    </source>
</evidence>
<comment type="caution">
    <text evidence="5">The sequence shown here is derived from an EMBL/GenBank/DDBJ whole genome shotgun (WGS) entry which is preliminary data.</text>
</comment>
<name>A0A9D5Q6H9_9BACT</name>
<reference evidence="5" key="1">
    <citation type="submission" date="2019-11" db="EMBL/GenBank/DDBJ databases">
        <title>Microbial mats filling the niche in hypersaline microbial mats.</title>
        <authorList>
            <person name="Wong H.L."/>
            <person name="Macleod F.I."/>
            <person name="White R.A. III"/>
            <person name="Burns B.P."/>
        </authorList>
    </citation>
    <scope>NUCLEOTIDE SEQUENCE</scope>
    <source>
        <strain evidence="5">Rbin_158</strain>
    </source>
</reference>
<dbReference type="InterPro" id="IPR024607">
    <property type="entry name" value="Sulfatase_CS"/>
</dbReference>
<dbReference type="GO" id="GO:0046872">
    <property type="term" value="F:metal ion binding"/>
    <property type="evidence" value="ECO:0007669"/>
    <property type="project" value="UniProtKB-KW"/>
</dbReference>
<dbReference type="NCBIfam" id="TIGR03417">
    <property type="entry name" value="chol_sulfatase"/>
    <property type="match status" value="1"/>
</dbReference>
<dbReference type="PANTHER" id="PTHR45953">
    <property type="entry name" value="IDURONATE 2-SULFATASE"/>
    <property type="match status" value="1"/>
</dbReference>
<feature type="domain" description="Sulfatase N-terminal" evidence="4">
    <location>
        <begin position="22"/>
        <end position="376"/>
    </location>
</feature>
<organism evidence="5 6">
    <name type="scientific">candidate division KSB3 bacterium</name>
    <dbReference type="NCBI Taxonomy" id="2044937"/>
    <lineage>
        <taxon>Bacteria</taxon>
        <taxon>candidate division KSB3</taxon>
    </lineage>
</organism>
<evidence type="ECO:0000259" key="4">
    <source>
        <dbReference type="Pfam" id="PF00884"/>
    </source>
</evidence>
<dbReference type="PROSITE" id="PS00149">
    <property type="entry name" value="SULFATASE_2"/>
    <property type="match status" value="1"/>
</dbReference>
<dbReference type="AlphaFoldDB" id="A0A9D5Q6H9"/>
<dbReference type="PROSITE" id="PS00523">
    <property type="entry name" value="SULFATASE_1"/>
    <property type="match status" value="1"/>
</dbReference>
<sequence>MWLSTDSRPPDRDVAPMKSQPPNILLIMADQLIPFLTGAYGHEVVKTPHLNRLVEDGIRFDAAYSPCPVCAPARAALMTGRYASNIGAYDNAAAFSCEEPTVAHYLSLAGYDTVLSGKMHFIGPDQLHGFSRRFTTNVYPADFEWVPVRNAAKPLARNHALQYVGEAVKIGRWNQFLSGDEETQFRAVEYLRAKGLETEAVRLQGGTPQPFFLCVSYHHPHEPFWPPQDLWDLYADAEIAVPHLPDQLEATYSILDRWLNIYHGVAKAADLRKPASIRRVRRAYYALVTYVDRKVGELLDALRDNGFGHNTIVVFTSDHGDMLCERGMVQKRTFYEWSSRIPLIMRFPNGWQAGRRCPEPVNLIDLMPTLLDLVGIADAERVAVDGRSLLGLVDGSDENDREVFAEYHSQGCHAPCFMIRQGSYKYVSIHGYESQLFDLEADPGEWHTLSGNPAYQEIEAALHARVLEQFDPDAIDAAVTASIRKRELIQHAMSITGLRWDIEPRFDPTKGITDQYLLGKGTAEILR</sequence>
<evidence type="ECO:0000256" key="2">
    <source>
        <dbReference type="ARBA" id="ARBA00022723"/>
    </source>
</evidence>
<gene>
    <name evidence="5" type="primary">betC</name>
    <name evidence="5" type="ORF">GF339_12530</name>
</gene>
<proteinExistence type="inferred from homology"/>
<dbReference type="Gene3D" id="3.40.720.10">
    <property type="entry name" value="Alkaline Phosphatase, subunit A"/>
    <property type="match status" value="1"/>
</dbReference>
<dbReference type="PANTHER" id="PTHR45953:SF1">
    <property type="entry name" value="IDURONATE 2-SULFATASE"/>
    <property type="match status" value="1"/>
</dbReference>
<keyword evidence="3 5" id="KW-0378">Hydrolase</keyword>
<dbReference type="EC" id="3.1.6.6" evidence="5"/>
<dbReference type="SUPFAM" id="SSF53649">
    <property type="entry name" value="Alkaline phosphatase-like"/>
    <property type="match status" value="1"/>
</dbReference>
<comment type="similarity">
    <text evidence="1">Belongs to the sulfatase family.</text>
</comment>
<dbReference type="InterPro" id="IPR017785">
    <property type="entry name" value="Choline-sulfatase"/>
</dbReference>
<dbReference type="Proteomes" id="UP000649604">
    <property type="component" value="Unassembled WGS sequence"/>
</dbReference>
<evidence type="ECO:0000256" key="3">
    <source>
        <dbReference type="ARBA" id="ARBA00022801"/>
    </source>
</evidence>
<dbReference type="InterPro" id="IPR017850">
    <property type="entry name" value="Alkaline_phosphatase_core_sf"/>
</dbReference>
<evidence type="ECO:0000256" key="1">
    <source>
        <dbReference type="ARBA" id="ARBA00008779"/>
    </source>
</evidence>
<protein>
    <submittedName>
        <fullName evidence="5">Choline-sulfatase</fullName>
        <ecNumber evidence="5">3.1.6.6</ecNumber>
    </submittedName>
</protein>
<accession>A0A9D5Q6H9</accession>
<dbReference type="InterPro" id="IPR000917">
    <property type="entry name" value="Sulfatase_N"/>
</dbReference>